<comment type="pathway">
    <text evidence="5">Cofactor biosynthesis; coenzyme A biosynthesis; CoA from (R)-pantothenate: step 5/5.</text>
</comment>
<dbReference type="EC" id="2.7.1.24" evidence="5 6"/>
<keyword evidence="3 5" id="KW-0067">ATP-binding</keyword>
<comment type="catalytic activity">
    <reaction evidence="5">
        <text>3'-dephospho-CoA + ATP = ADP + CoA + H(+)</text>
        <dbReference type="Rhea" id="RHEA:18245"/>
        <dbReference type="ChEBI" id="CHEBI:15378"/>
        <dbReference type="ChEBI" id="CHEBI:30616"/>
        <dbReference type="ChEBI" id="CHEBI:57287"/>
        <dbReference type="ChEBI" id="CHEBI:57328"/>
        <dbReference type="ChEBI" id="CHEBI:456216"/>
        <dbReference type="EC" id="2.7.1.24"/>
    </reaction>
</comment>
<evidence type="ECO:0000313" key="7">
    <source>
        <dbReference type="EMBL" id="ARU55999.1"/>
    </source>
</evidence>
<proteinExistence type="inferred from homology"/>
<comment type="subcellular location">
    <subcellularLocation>
        <location evidence="5">Cytoplasm</location>
    </subcellularLocation>
</comment>
<keyword evidence="2 5" id="KW-0547">Nucleotide-binding</keyword>
<accession>A0A1Y0I733</accession>
<dbReference type="InterPro" id="IPR001977">
    <property type="entry name" value="Depp_CoAkinase"/>
</dbReference>
<evidence type="ECO:0000256" key="3">
    <source>
        <dbReference type="ARBA" id="ARBA00022840"/>
    </source>
</evidence>
<dbReference type="GO" id="GO:0005524">
    <property type="term" value="F:ATP binding"/>
    <property type="evidence" value="ECO:0007669"/>
    <property type="project" value="UniProtKB-UniRule"/>
</dbReference>
<dbReference type="Pfam" id="PF01121">
    <property type="entry name" value="CoaE"/>
    <property type="match status" value="1"/>
</dbReference>
<dbReference type="GO" id="GO:0005737">
    <property type="term" value="C:cytoplasm"/>
    <property type="evidence" value="ECO:0007669"/>
    <property type="project" value="UniProtKB-SubCell"/>
</dbReference>
<keyword evidence="8" id="KW-1185">Reference proteome</keyword>
<dbReference type="CDD" id="cd02022">
    <property type="entry name" value="DPCK"/>
    <property type="match status" value="1"/>
</dbReference>
<organism evidence="7 8">
    <name type="scientific">Oleiphilus messinensis</name>
    <dbReference type="NCBI Taxonomy" id="141451"/>
    <lineage>
        <taxon>Bacteria</taxon>
        <taxon>Pseudomonadati</taxon>
        <taxon>Pseudomonadota</taxon>
        <taxon>Gammaproteobacteria</taxon>
        <taxon>Oceanospirillales</taxon>
        <taxon>Oleiphilaceae</taxon>
        <taxon>Oleiphilus</taxon>
    </lineage>
</organism>
<reference evidence="7 8" key="1">
    <citation type="submission" date="2017-05" db="EMBL/GenBank/DDBJ databases">
        <title>Genomic insights into alkan degradation activity of Oleiphilus messinensis.</title>
        <authorList>
            <person name="Kozyavkin S.A."/>
            <person name="Slesarev A.I."/>
            <person name="Golyshin P.N."/>
            <person name="Korzhenkov A."/>
            <person name="Golyshina O.N."/>
            <person name="Toshchakov S.V."/>
        </authorList>
    </citation>
    <scope>NUCLEOTIDE SEQUENCE [LARGE SCALE GENOMIC DNA]</scope>
    <source>
        <strain evidence="7 8">ME102</strain>
    </source>
</reference>
<dbReference type="InterPro" id="IPR027417">
    <property type="entry name" value="P-loop_NTPase"/>
</dbReference>
<dbReference type="OrthoDB" id="9812943at2"/>
<dbReference type="EMBL" id="CP021425">
    <property type="protein sequence ID" value="ARU55999.1"/>
    <property type="molecule type" value="Genomic_DNA"/>
</dbReference>
<dbReference type="PANTHER" id="PTHR10695:SF46">
    <property type="entry name" value="BIFUNCTIONAL COENZYME A SYNTHASE-RELATED"/>
    <property type="match status" value="1"/>
</dbReference>
<dbReference type="NCBIfam" id="TIGR00152">
    <property type="entry name" value="dephospho-CoA kinase"/>
    <property type="match status" value="1"/>
</dbReference>
<keyword evidence="5" id="KW-0963">Cytoplasm</keyword>
<dbReference type="RefSeq" id="WP_087461039.1">
    <property type="nucleotide sequence ID" value="NZ_CP021425.1"/>
</dbReference>
<dbReference type="Gene3D" id="3.40.50.300">
    <property type="entry name" value="P-loop containing nucleotide triphosphate hydrolases"/>
    <property type="match status" value="1"/>
</dbReference>
<evidence type="ECO:0000256" key="4">
    <source>
        <dbReference type="ARBA" id="ARBA00022993"/>
    </source>
</evidence>
<dbReference type="HAMAP" id="MF_00376">
    <property type="entry name" value="Dephospho_CoA_kinase"/>
    <property type="match status" value="1"/>
</dbReference>
<dbReference type="KEGG" id="ome:OLMES_1925"/>
<evidence type="ECO:0000256" key="2">
    <source>
        <dbReference type="ARBA" id="ARBA00022741"/>
    </source>
</evidence>
<evidence type="ECO:0000313" key="8">
    <source>
        <dbReference type="Proteomes" id="UP000196027"/>
    </source>
</evidence>
<evidence type="ECO:0000256" key="1">
    <source>
        <dbReference type="ARBA" id="ARBA00009018"/>
    </source>
</evidence>
<protein>
    <recommendedName>
        <fullName evidence="5 6">Dephospho-CoA kinase</fullName>
        <ecNumber evidence="5 6">2.7.1.24</ecNumber>
    </recommendedName>
    <alternativeName>
        <fullName evidence="5">Dephosphocoenzyme A kinase</fullName>
    </alternativeName>
</protein>
<keyword evidence="5 7" id="KW-0418">Kinase</keyword>
<gene>
    <name evidence="5" type="primary">coaE</name>
    <name evidence="7" type="ORF">OLMES_1925</name>
</gene>
<evidence type="ECO:0000256" key="6">
    <source>
        <dbReference type="NCBIfam" id="TIGR00152"/>
    </source>
</evidence>
<dbReference type="Proteomes" id="UP000196027">
    <property type="component" value="Chromosome"/>
</dbReference>
<dbReference type="PROSITE" id="PS51219">
    <property type="entry name" value="DPCK"/>
    <property type="match status" value="1"/>
</dbReference>
<dbReference type="UniPathway" id="UPA00241">
    <property type="reaction ID" value="UER00356"/>
</dbReference>
<comment type="function">
    <text evidence="5">Catalyzes the phosphorylation of the 3'-hydroxyl group of dephosphocoenzyme A to form coenzyme A.</text>
</comment>
<comment type="similarity">
    <text evidence="1 5">Belongs to the CoaE family.</text>
</comment>
<sequence length="208" mass="23311">MNIQSSPVKVIGLTGGIGSGKTAVSDRFATHGIAVIDADIASREVVEKGEPALNRISEHFGSEALLEDGALNRAYLRKRIFDAPEEKQWLEALLHPLIRDRIIQQINRFSQDPEYKPAYLLLVSPLLLETNQWELVDRILVVDVPREVQLARTTARDNCDPKTIEAIIAAQSPRDFKLERADDIIENTGSLNDLHNAVEKLHNQYNQA</sequence>
<keyword evidence="5" id="KW-0808">Transferase</keyword>
<dbReference type="PANTHER" id="PTHR10695">
    <property type="entry name" value="DEPHOSPHO-COA KINASE-RELATED"/>
    <property type="match status" value="1"/>
</dbReference>
<evidence type="ECO:0000256" key="5">
    <source>
        <dbReference type="HAMAP-Rule" id="MF_00376"/>
    </source>
</evidence>
<name>A0A1Y0I733_9GAMM</name>
<dbReference type="GO" id="GO:0015937">
    <property type="term" value="P:coenzyme A biosynthetic process"/>
    <property type="evidence" value="ECO:0007669"/>
    <property type="project" value="UniProtKB-UniRule"/>
</dbReference>
<dbReference type="AlphaFoldDB" id="A0A1Y0I733"/>
<dbReference type="SUPFAM" id="SSF52540">
    <property type="entry name" value="P-loop containing nucleoside triphosphate hydrolases"/>
    <property type="match status" value="1"/>
</dbReference>
<keyword evidence="4 5" id="KW-0173">Coenzyme A biosynthesis</keyword>
<dbReference type="GO" id="GO:0004140">
    <property type="term" value="F:dephospho-CoA kinase activity"/>
    <property type="evidence" value="ECO:0007669"/>
    <property type="project" value="UniProtKB-UniRule"/>
</dbReference>
<feature type="binding site" evidence="5">
    <location>
        <begin position="18"/>
        <end position="23"/>
    </location>
    <ligand>
        <name>ATP</name>
        <dbReference type="ChEBI" id="CHEBI:30616"/>
    </ligand>
</feature>